<dbReference type="PANTHER" id="PTHR45632">
    <property type="entry name" value="LD33804P"/>
    <property type="match status" value="1"/>
</dbReference>
<dbReference type="InterPro" id="IPR006652">
    <property type="entry name" value="Kelch_1"/>
</dbReference>
<dbReference type="InterPro" id="IPR000210">
    <property type="entry name" value="BTB/POZ_dom"/>
</dbReference>
<dbReference type="CDD" id="cd18186">
    <property type="entry name" value="BTB_POZ_ZBTB_KLHL-like"/>
    <property type="match status" value="1"/>
</dbReference>
<keyword evidence="1" id="KW-0880">Kelch repeat</keyword>
<dbReference type="InterPro" id="IPR015915">
    <property type="entry name" value="Kelch-typ_b-propeller"/>
</dbReference>
<dbReference type="InterPro" id="IPR017096">
    <property type="entry name" value="BTB-kelch_protein"/>
</dbReference>
<dbReference type="SUPFAM" id="SSF117281">
    <property type="entry name" value="Kelch motif"/>
    <property type="match status" value="1"/>
</dbReference>
<dbReference type="InterPro" id="IPR011333">
    <property type="entry name" value="SKP1/BTB/POZ_sf"/>
</dbReference>
<dbReference type="Gene3D" id="1.25.40.420">
    <property type="match status" value="1"/>
</dbReference>
<dbReference type="SMART" id="SM00225">
    <property type="entry name" value="BTB"/>
    <property type="match status" value="1"/>
</dbReference>
<evidence type="ECO:0000256" key="2">
    <source>
        <dbReference type="ARBA" id="ARBA00022737"/>
    </source>
</evidence>
<proteinExistence type="predicted"/>
<reference evidence="4 5" key="1">
    <citation type="submission" date="2022-05" db="EMBL/GenBank/DDBJ databases">
        <authorList>
            <consortium name="Genoscope - CEA"/>
            <person name="William W."/>
        </authorList>
    </citation>
    <scope>NUCLEOTIDE SEQUENCE [LARGE SCALE GENOMIC DNA]</scope>
</reference>
<dbReference type="Pfam" id="PF07707">
    <property type="entry name" value="BACK"/>
    <property type="match status" value="1"/>
</dbReference>
<dbReference type="SMART" id="SM00612">
    <property type="entry name" value="Kelch"/>
    <property type="match status" value="2"/>
</dbReference>
<name>A0ABN8S647_9CNID</name>
<feature type="non-terminal residue" evidence="4">
    <location>
        <position position="593"/>
    </location>
</feature>
<dbReference type="EMBL" id="CALNXI010002398">
    <property type="protein sequence ID" value="CAH3187192.1"/>
    <property type="molecule type" value="Genomic_DNA"/>
</dbReference>
<organism evidence="4 5">
    <name type="scientific">Porites evermanni</name>
    <dbReference type="NCBI Taxonomy" id="104178"/>
    <lineage>
        <taxon>Eukaryota</taxon>
        <taxon>Metazoa</taxon>
        <taxon>Cnidaria</taxon>
        <taxon>Anthozoa</taxon>
        <taxon>Hexacorallia</taxon>
        <taxon>Scleractinia</taxon>
        <taxon>Fungiina</taxon>
        <taxon>Poritidae</taxon>
        <taxon>Porites</taxon>
    </lineage>
</organism>
<dbReference type="Proteomes" id="UP001159427">
    <property type="component" value="Unassembled WGS sequence"/>
</dbReference>
<protein>
    <recommendedName>
        <fullName evidence="3">BTB domain-containing protein</fullName>
    </recommendedName>
</protein>
<evidence type="ECO:0000313" key="5">
    <source>
        <dbReference type="Proteomes" id="UP001159427"/>
    </source>
</evidence>
<evidence type="ECO:0000256" key="1">
    <source>
        <dbReference type="ARBA" id="ARBA00022441"/>
    </source>
</evidence>
<dbReference type="Gene3D" id="3.30.710.10">
    <property type="entry name" value="Potassium Channel Kv1.1, Chain A"/>
    <property type="match status" value="1"/>
</dbReference>
<keyword evidence="5" id="KW-1185">Reference proteome</keyword>
<gene>
    <name evidence="4" type="ORF">PEVE_00017381</name>
</gene>
<accession>A0ABN8S647</accession>
<sequence>MSRELYIVLELHKFAQKSTAIFLTQLKMQSEKASDVTLVLKDGKEIRVSWNELSAASDFFFTLQNTDMKERREGIIRLEHVNENVMRDVLEFSRSGTVHITYKNAQHALDLFEAADYFLIPGLKRVAVGSLRRILQPSNCISIYYFAERYPCKEVAQLAVTAREYIFANFADVAESQEFLQLESTEVEKWICCDEIVVSSEEVVFRIILNWIEQEKSERRGKFLELFRHVTLFFISRANLKKYFITNHFLKVNSCCLKRVEDALKGIFPVSDDRQQSPRNWSDSHLAICNGEETLCYDPVKEKWYQLSDMLSPYPGYSSNRPKPIFLMTSFQGQLFVLFPASGYQKCTPHDIYNYDSSSNRWIPRLTIADMPQVVNKVVVVGKDIFIFHTKHCSKNYNYFISKYDPSSNVWNVVSSGEETAFINHGTCAVSMGDFLYVLGGLNKRQAKRFDTVENKWERIADMNEEKTRGCGAAAHGKIFVTGGAVVSCEMYDVLSNQWQNVALSSNTRRFGVISMICFNGRLYIVKSGVSCRSRPFAAVESFNIKTEKWKKTTKISLPFPVFRNETSQFFKACSIYISRDRLLEPYPHPCLF</sequence>
<keyword evidence="2" id="KW-0677">Repeat</keyword>
<feature type="domain" description="BTB" evidence="3">
    <location>
        <begin position="34"/>
        <end position="102"/>
    </location>
</feature>
<dbReference type="Gene3D" id="2.120.10.80">
    <property type="entry name" value="Kelch-type beta propeller"/>
    <property type="match status" value="1"/>
</dbReference>
<dbReference type="SMART" id="SM00875">
    <property type="entry name" value="BACK"/>
    <property type="match status" value="1"/>
</dbReference>
<dbReference type="PIRSF" id="PIRSF037037">
    <property type="entry name" value="Kelch-like_protein_gigaxonin"/>
    <property type="match status" value="1"/>
</dbReference>
<dbReference type="Pfam" id="PF00651">
    <property type="entry name" value="BTB"/>
    <property type="match status" value="1"/>
</dbReference>
<dbReference type="InterPro" id="IPR011705">
    <property type="entry name" value="BACK"/>
</dbReference>
<dbReference type="SUPFAM" id="SSF54695">
    <property type="entry name" value="POZ domain"/>
    <property type="match status" value="1"/>
</dbReference>
<dbReference type="PANTHER" id="PTHR45632:SF3">
    <property type="entry name" value="KELCH-LIKE PROTEIN 32"/>
    <property type="match status" value="1"/>
</dbReference>
<evidence type="ECO:0000313" key="4">
    <source>
        <dbReference type="EMBL" id="CAH3187192.1"/>
    </source>
</evidence>
<comment type="caution">
    <text evidence="4">The sequence shown here is derived from an EMBL/GenBank/DDBJ whole genome shotgun (WGS) entry which is preliminary data.</text>
</comment>
<dbReference type="PROSITE" id="PS50097">
    <property type="entry name" value="BTB"/>
    <property type="match status" value="1"/>
</dbReference>
<evidence type="ECO:0000259" key="3">
    <source>
        <dbReference type="PROSITE" id="PS50097"/>
    </source>
</evidence>